<dbReference type="Pfam" id="PF03544">
    <property type="entry name" value="TonB_C"/>
    <property type="match status" value="1"/>
</dbReference>
<evidence type="ECO:0000259" key="1">
    <source>
        <dbReference type="PROSITE" id="PS52015"/>
    </source>
</evidence>
<dbReference type="PROSITE" id="PS52015">
    <property type="entry name" value="TONB_CTD"/>
    <property type="match status" value="1"/>
</dbReference>
<evidence type="ECO:0000313" key="2">
    <source>
        <dbReference type="EMBL" id="MBD8489978.1"/>
    </source>
</evidence>
<organism evidence="2 3">
    <name type="scientific">Echinicola arenosa</name>
    <dbReference type="NCBI Taxonomy" id="2774144"/>
    <lineage>
        <taxon>Bacteria</taxon>
        <taxon>Pseudomonadati</taxon>
        <taxon>Bacteroidota</taxon>
        <taxon>Cytophagia</taxon>
        <taxon>Cytophagales</taxon>
        <taxon>Cyclobacteriaceae</taxon>
        <taxon>Echinicola</taxon>
    </lineage>
</organism>
<sequence>MKHLIIGILLFLSNASFGQHLIPLNQYGEKITDTIKFHPEKYRKHFFEDNEKSINHYFNHDLKITAMVINLKDPEKGNYLTIRTEYDSLGQKSKTVHTDRINKVNEIHYYENNEIVRKYFIKGTIVTGQKLEGDAITELNRILEECSFEDSKQAMKHVQDNLRYPANARYHREMGTVKAALHISKEGKLNKIVIANPEEVSVKLQNEVIRIWSKYKGKFYPAYDLEGNPIESYFIVPTRFKLS</sequence>
<gene>
    <name evidence="2" type="ORF">IFO69_14570</name>
</gene>
<accession>A0ABR9AQ36</accession>
<name>A0ABR9AQ36_9BACT</name>
<evidence type="ECO:0000313" key="3">
    <source>
        <dbReference type="Proteomes" id="UP000647133"/>
    </source>
</evidence>
<proteinExistence type="predicted"/>
<dbReference type="EMBL" id="JACYTQ010000005">
    <property type="protein sequence ID" value="MBD8489978.1"/>
    <property type="molecule type" value="Genomic_DNA"/>
</dbReference>
<protein>
    <submittedName>
        <fullName evidence="2">Energy transducer TonB</fullName>
    </submittedName>
</protein>
<dbReference type="Gene3D" id="3.30.1150.10">
    <property type="match status" value="1"/>
</dbReference>
<reference evidence="2 3" key="1">
    <citation type="submission" date="2020-09" db="EMBL/GenBank/DDBJ databases">
        <title>Echinicola sp. CAU 1574 isolated from sand of Sido Beach.</title>
        <authorList>
            <person name="Kim W."/>
        </authorList>
    </citation>
    <scope>NUCLEOTIDE SEQUENCE [LARGE SCALE GENOMIC DNA]</scope>
    <source>
        <strain evidence="2 3">CAU 1574</strain>
    </source>
</reference>
<dbReference type="SUPFAM" id="SSF74653">
    <property type="entry name" value="TolA/TonB C-terminal domain"/>
    <property type="match status" value="1"/>
</dbReference>
<feature type="domain" description="TonB C-terminal" evidence="1">
    <location>
        <begin position="149"/>
        <end position="243"/>
    </location>
</feature>
<dbReference type="InterPro" id="IPR037682">
    <property type="entry name" value="TonB_C"/>
</dbReference>
<dbReference type="RefSeq" id="WP_192010864.1">
    <property type="nucleotide sequence ID" value="NZ_JACYTQ010000005.1"/>
</dbReference>
<keyword evidence="3" id="KW-1185">Reference proteome</keyword>
<comment type="caution">
    <text evidence="2">The sequence shown here is derived from an EMBL/GenBank/DDBJ whole genome shotgun (WGS) entry which is preliminary data.</text>
</comment>
<dbReference type="Proteomes" id="UP000647133">
    <property type="component" value="Unassembled WGS sequence"/>
</dbReference>